<evidence type="ECO:0000313" key="3">
    <source>
        <dbReference type="Proteomes" id="UP000280197"/>
    </source>
</evidence>
<dbReference type="InterPro" id="IPR005509">
    <property type="entry name" value="AfsA_hotdog_dom"/>
</dbReference>
<dbReference type="GO" id="GO:0016740">
    <property type="term" value="F:transferase activity"/>
    <property type="evidence" value="ECO:0007669"/>
    <property type="project" value="InterPro"/>
</dbReference>
<dbReference type="Proteomes" id="UP000280197">
    <property type="component" value="Chromosome"/>
</dbReference>
<evidence type="ECO:0000313" key="2">
    <source>
        <dbReference type="EMBL" id="AZP19171.1"/>
    </source>
</evidence>
<proteinExistence type="predicted"/>
<evidence type="ECO:0000259" key="1">
    <source>
        <dbReference type="Pfam" id="PF03756"/>
    </source>
</evidence>
<dbReference type="AlphaFoldDB" id="A0A3Q9C2B9"/>
<protein>
    <submittedName>
        <fullName evidence="2">Gamma-butyrolactone biosynthesis protein</fullName>
    </submittedName>
</protein>
<dbReference type="KEGG" id="saqu:EJC51_25725"/>
<feature type="domain" description="A-factor biosynthesis hotdog" evidence="1">
    <location>
        <begin position="49"/>
        <end position="183"/>
    </location>
</feature>
<gene>
    <name evidence="2" type="ORF">EJC51_25725</name>
</gene>
<accession>A0A3Q9C2B9</accession>
<name>A0A3Q9C2B9_9ACTN</name>
<sequence>MHQPVVTPVHKPVVTPVSTPIRATAGSTAVRAEVHAPQLSYLQPVPRHMVHRAAIAEVFLTDAVRTDEHSFLVAAQWPRDHALYSPGSDGTSDPLLFMETIRQALVYLAHAYYDVPLTHRFIGFGSEFEITDPAALRIGGEPVPVVLEAEWAWVGNRPPHRFGMRLDVVLTVAGRACGRGALHVVAVDDKRYAMLRGRGAKPRGVAVTGPAPRALERVHPAAVGRLRAKDSVLVRERTDTPWQLLIDVEHPIFFDHPSDHVPLMVTLEGFRQLGHLLLHPGDMARGAGHGLLGMEVDCQAFGELDAPIDLVVRERQPDTGSGTTRMTLDAVQNGTSVATCRTLWGAQAADGTAHPAHRAPVSSTA</sequence>
<organism evidence="2 3">
    <name type="scientific">Streptomyces aquilus</name>
    <dbReference type="NCBI Taxonomy" id="2548456"/>
    <lineage>
        <taxon>Bacteria</taxon>
        <taxon>Bacillati</taxon>
        <taxon>Actinomycetota</taxon>
        <taxon>Actinomycetes</taxon>
        <taxon>Kitasatosporales</taxon>
        <taxon>Streptomycetaceae</taxon>
        <taxon>Streptomyces</taxon>
    </lineage>
</organism>
<dbReference type="EMBL" id="CP034463">
    <property type="protein sequence ID" value="AZP19171.1"/>
    <property type="molecule type" value="Genomic_DNA"/>
</dbReference>
<feature type="domain" description="A-factor biosynthesis hotdog" evidence="1">
    <location>
        <begin position="222"/>
        <end position="343"/>
    </location>
</feature>
<keyword evidence="3" id="KW-1185">Reference proteome</keyword>
<reference evidence="2 3" key="1">
    <citation type="submission" date="2018-12" db="EMBL/GenBank/DDBJ databases">
        <authorList>
            <person name="Li K."/>
        </authorList>
    </citation>
    <scope>NUCLEOTIDE SEQUENCE [LARGE SCALE GENOMIC DNA]</scope>
    <source>
        <strain evidence="3">CR22</strain>
    </source>
</reference>
<dbReference type="NCBIfam" id="NF041195">
    <property type="entry name" value="ScbA_BarX_GamBu"/>
    <property type="match status" value="1"/>
</dbReference>
<dbReference type="Pfam" id="PF03756">
    <property type="entry name" value="AfsA"/>
    <property type="match status" value="2"/>
</dbReference>
<dbReference type="InterPro" id="IPR047757">
    <property type="entry name" value="AfsA-like"/>
</dbReference>